<dbReference type="Gene3D" id="3.40.1080.10">
    <property type="entry name" value="Glutaconate Coenzyme A-transferase"/>
    <property type="match status" value="1"/>
</dbReference>
<reference evidence="2 3" key="1">
    <citation type="submission" date="2019-07" db="EMBL/GenBank/DDBJ databases">
        <title>Whole genome shotgun sequence of Pseudonocardia asaccharolytica NBRC 16224.</title>
        <authorList>
            <person name="Hosoyama A."/>
            <person name="Uohara A."/>
            <person name="Ohji S."/>
            <person name="Ichikawa N."/>
        </authorList>
    </citation>
    <scope>NUCLEOTIDE SEQUENCE [LARGE SCALE GENOMIC DNA]</scope>
    <source>
        <strain evidence="2 3">NBRC 16224</strain>
    </source>
</reference>
<dbReference type="AlphaFoldDB" id="A0A511D3H7"/>
<evidence type="ECO:0000313" key="2">
    <source>
        <dbReference type="EMBL" id="GEL19227.1"/>
    </source>
</evidence>
<evidence type="ECO:0000313" key="3">
    <source>
        <dbReference type="Proteomes" id="UP000321328"/>
    </source>
</evidence>
<dbReference type="RefSeq" id="WP_028931541.1">
    <property type="nucleotide sequence ID" value="NZ_AUII01000028.1"/>
</dbReference>
<comment type="caution">
    <text evidence="2">The sequence shown here is derived from an EMBL/GenBank/DDBJ whole genome shotgun (WGS) entry which is preliminary data.</text>
</comment>
<name>A0A511D3H7_9PSEU</name>
<accession>A0A511D3H7</accession>
<dbReference type="InterPro" id="IPR004165">
    <property type="entry name" value="CoA_trans_fam_I"/>
</dbReference>
<dbReference type="NCBIfam" id="TIGR02429">
    <property type="entry name" value="pcaI_scoA_fam"/>
    <property type="match status" value="1"/>
</dbReference>
<dbReference type="SUPFAM" id="SSF100950">
    <property type="entry name" value="NagB/RpiA/CoA transferase-like"/>
    <property type="match status" value="1"/>
</dbReference>
<protein>
    <submittedName>
        <fullName evidence="2">Putative succinyl-CoA:3-ketoacid coenzyme A transferase subunit A</fullName>
    </submittedName>
</protein>
<keyword evidence="1 2" id="KW-0808">Transferase</keyword>
<dbReference type="GO" id="GO:0008410">
    <property type="term" value="F:CoA-transferase activity"/>
    <property type="evidence" value="ECO:0007669"/>
    <property type="project" value="InterPro"/>
</dbReference>
<dbReference type="Pfam" id="PF01144">
    <property type="entry name" value="CoA_trans"/>
    <property type="match status" value="1"/>
</dbReference>
<organism evidence="2 3">
    <name type="scientific">Pseudonocardia asaccharolytica DSM 44247 = NBRC 16224</name>
    <dbReference type="NCBI Taxonomy" id="1123024"/>
    <lineage>
        <taxon>Bacteria</taxon>
        <taxon>Bacillati</taxon>
        <taxon>Actinomycetota</taxon>
        <taxon>Actinomycetes</taxon>
        <taxon>Pseudonocardiales</taxon>
        <taxon>Pseudonocardiaceae</taxon>
        <taxon>Pseudonocardia</taxon>
    </lineage>
</organism>
<dbReference type="PANTHER" id="PTHR13707:SF60">
    <property type="entry name" value="ACETATE COA-TRANSFERASE SUBUNIT ALPHA"/>
    <property type="match status" value="1"/>
</dbReference>
<dbReference type="Proteomes" id="UP000321328">
    <property type="component" value="Unassembled WGS sequence"/>
</dbReference>
<dbReference type="InterPro" id="IPR037171">
    <property type="entry name" value="NagB/RpiA_transferase-like"/>
</dbReference>
<dbReference type="OrthoDB" id="3369756at2"/>
<dbReference type="STRING" id="1123024.GCA_000423625_04234"/>
<dbReference type="SMART" id="SM00882">
    <property type="entry name" value="CoA_trans"/>
    <property type="match status" value="1"/>
</dbReference>
<sequence length="254" mass="26845">MDKVYPSAREAVADIGSGASIAAGGFGVCGIPAVLIDAIADGEARDLELISNNCGADGRGLGRLLENRQVRRVVASYVGENKTFASQYLAGELEVELTPQGTLAERLRAAGVGVAAFYTRTGTGTLVAEGGLPWRYGPDGGVAMASPPKPVAIFDGVEHVLERALPADFALVRAWKGDRHGNLTFRMAARNFNPVCAMAGRVVIAEVEHLVEPGEIDPDEVHLPGVYVDRVVALTAAQAADKAIERLTVRDEER</sequence>
<keyword evidence="3" id="KW-1185">Reference proteome</keyword>
<proteinExistence type="predicted"/>
<dbReference type="PANTHER" id="PTHR13707">
    <property type="entry name" value="KETOACID-COENZYME A TRANSFERASE"/>
    <property type="match status" value="1"/>
</dbReference>
<evidence type="ECO:0000256" key="1">
    <source>
        <dbReference type="ARBA" id="ARBA00022679"/>
    </source>
</evidence>
<dbReference type="InterPro" id="IPR012792">
    <property type="entry name" value="3-oxoacid_CoA-transf_A"/>
</dbReference>
<dbReference type="EMBL" id="BJVI01000033">
    <property type="protein sequence ID" value="GEL19227.1"/>
    <property type="molecule type" value="Genomic_DNA"/>
</dbReference>
<gene>
    <name evidence="2" type="primary">scoA</name>
    <name evidence="2" type="ORF">PA7_30640</name>
</gene>